<dbReference type="GeneID" id="109378621"/>
<dbReference type="KEGG" id="hai:109378621"/>
<dbReference type="AlphaFoldDB" id="A0A8B7QRX5"/>
<evidence type="ECO:0000313" key="3">
    <source>
        <dbReference type="RefSeq" id="XP_019490478.1"/>
    </source>
</evidence>
<dbReference type="InterPro" id="IPR027862">
    <property type="entry name" value="DUF4534"/>
</dbReference>
<keyword evidence="1" id="KW-0472">Membrane</keyword>
<organism evidence="2 3">
    <name type="scientific">Hipposideros armiger</name>
    <name type="common">Great Himalayan leaf-nosed bat</name>
    <dbReference type="NCBI Taxonomy" id="186990"/>
    <lineage>
        <taxon>Eukaryota</taxon>
        <taxon>Metazoa</taxon>
        <taxon>Chordata</taxon>
        <taxon>Craniata</taxon>
        <taxon>Vertebrata</taxon>
        <taxon>Euteleostomi</taxon>
        <taxon>Mammalia</taxon>
        <taxon>Eutheria</taxon>
        <taxon>Laurasiatheria</taxon>
        <taxon>Chiroptera</taxon>
        <taxon>Yinpterochiroptera</taxon>
        <taxon>Rhinolophoidea</taxon>
        <taxon>Hipposideridae</taxon>
        <taxon>Hipposideros</taxon>
    </lineage>
</organism>
<sequence>MRQKHWCGMTAKTGTMLSRVFTIVATYMYLIFEQKHLRSSNCTEMNQWNKNVTILIKQLIICWSLNIVFFLSFITIIISCLLIYSVYAQICRGLVVYIIWIFFYETINIVVQVLTNNNTGIAEVR</sequence>
<dbReference type="OrthoDB" id="8878550at2759"/>
<accession>A0A8B7QRX5</accession>
<evidence type="ECO:0000313" key="2">
    <source>
        <dbReference type="Proteomes" id="UP000694851"/>
    </source>
</evidence>
<dbReference type="PANTHER" id="PTHR34928">
    <property type="entry name" value="TRANSMEMBRANE PROTEIN 217"/>
    <property type="match status" value="1"/>
</dbReference>
<feature type="transmembrane region" description="Helical" evidence="1">
    <location>
        <begin position="94"/>
        <end position="115"/>
    </location>
</feature>
<protein>
    <submittedName>
        <fullName evidence="3">Transmembrane protein 217-like</fullName>
    </submittedName>
</protein>
<keyword evidence="1" id="KW-0812">Transmembrane</keyword>
<feature type="non-terminal residue" evidence="3">
    <location>
        <position position="125"/>
    </location>
</feature>
<keyword evidence="2" id="KW-1185">Reference proteome</keyword>
<dbReference type="Proteomes" id="UP000694851">
    <property type="component" value="Unplaced"/>
</dbReference>
<name>A0A8B7QRX5_HIPAR</name>
<dbReference type="RefSeq" id="XP_019490478.1">
    <property type="nucleotide sequence ID" value="XM_019634933.1"/>
</dbReference>
<keyword evidence="1" id="KW-1133">Transmembrane helix</keyword>
<dbReference type="PANTHER" id="PTHR34928:SF2">
    <property type="entry name" value="TRANSMEMBRANE PROTEIN 217"/>
    <property type="match status" value="1"/>
</dbReference>
<feature type="transmembrane region" description="Helical" evidence="1">
    <location>
        <begin position="12"/>
        <end position="32"/>
    </location>
</feature>
<evidence type="ECO:0000256" key="1">
    <source>
        <dbReference type="SAM" id="Phobius"/>
    </source>
</evidence>
<feature type="transmembrane region" description="Helical" evidence="1">
    <location>
        <begin position="67"/>
        <end position="87"/>
    </location>
</feature>
<proteinExistence type="predicted"/>
<dbReference type="Pfam" id="PF15049">
    <property type="entry name" value="DUF4534"/>
    <property type="match status" value="1"/>
</dbReference>
<gene>
    <name evidence="3" type="primary">LOC109378621</name>
</gene>
<reference evidence="3" key="1">
    <citation type="submission" date="2025-08" db="UniProtKB">
        <authorList>
            <consortium name="RefSeq"/>
        </authorList>
    </citation>
    <scope>IDENTIFICATION</scope>
    <source>
        <tissue evidence="3">Muscle</tissue>
    </source>
</reference>